<organism evidence="11 12">
    <name type="scientific">Aureimonas jatrophae</name>
    <dbReference type="NCBI Taxonomy" id="1166073"/>
    <lineage>
        <taxon>Bacteria</taxon>
        <taxon>Pseudomonadati</taxon>
        <taxon>Pseudomonadota</taxon>
        <taxon>Alphaproteobacteria</taxon>
        <taxon>Hyphomicrobiales</taxon>
        <taxon>Aurantimonadaceae</taxon>
        <taxon>Aureimonas</taxon>
    </lineage>
</organism>
<feature type="transmembrane region" description="Helical" evidence="8">
    <location>
        <begin position="12"/>
        <end position="30"/>
    </location>
</feature>
<dbReference type="PANTHER" id="PTHR30443">
    <property type="entry name" value="INNER MEMBRANE PROTEIN"/>
    <property type="match status" value="1"/>
</dbReference>
<dbReference type="Gene3D" id="3.40.720.10">
    <property type="entry name" value="Alkaline Phosphatase, subunit A"/>
    <property type="match status" value="1"/>
</dbReference>
<comment type="subcellular location">
    <subcellularLocation>
        <location evidence="1">Cell inner membrane</location>
        <topology evidence="1">Multi-pass membrane protein</topology>
    </subcellularLocation>
</comment>
<evidence type="ECO:0000256" key="7">
    <source>
        <dbReference type="ARBA" id="ARBA00023136"/>
    </source>
</evidence>
<dbReference type="InterPro" id="IPR012549">
    <property type="entry name" value="EptA-like_N"/>
</dbReference>
<dbReference type="CDD" id="cd16017">
    <property type="entry name" value="LptA"/>
    <property type="match status" value="1"/>
</dbReference>
<dbReference type="InterPro" id="IPR040423">
    <property type="entry name" value="PEA_transferase"/>
</dbReference>
<evidence type="ECO:0000259" key="10">
    <source>
        <dbReference type="Pfam" id="PF08019"/>
    </source>
</evidence>
<keyword evidence="2" id="KW-1003">Cell membrane</keyword>
<dbReference type="STRING" id="1166073.SAMN05192530_101134"/>
<feature type="transmembrane region" description="Helical" evidence="8">
    <location>
        <begin position="112"/>
        <end position="136"/>
    </location>
</feature>
<dbReference type="InterPro" id="IPR017850">
    <property type="entry name" value="Alkaline_phosphatase_core_sf"/>
</dbReference>
<evidence type="ECO:0000256" key="6">
    <source>
        <dbReference type="ARBA" id="ARBA00022989"/>
    </source>
</evidence>
<keyword evidence="4 11" id="KW-0808">Transferase</keyword>
<evidence type="ECO:0000256" key="2">
    <source>
        <dbReference type="ARBA" id="ARBA00022475"/>
    </source>
</evidence>
<dbReference type="RefSeq" id="WP_170842412.1">
    <property type="nucleotide sequence ID" value="NZ_FNIT01000001.1"/>
</dbReference>
<dbReference type="GO" id="GO:0016776">
    <property type="term" value="F:phosphotransferase activity, phosphate group as acceptor"/>
    <property type="evidence" value="ECO:0007669"/>
    <property type="project" value="TreeGrafter"/>
</dbReference>
<feature type="domain" description="Sulfatase N-terminal" evidence="9">
    <location>
        <begin position="231"/>
        <end position="515"/>
    </location>
</feature>
<evidence type="ECO:0000256" key="5">
    <source>
        <dbReference type="ARBA" id="ARBA00022692"/>
    </source>
</evidence>
<name>A0A1H0C4L4_9HYPH</name>
<keyword evidence="3" id="KW-0997">Cell inner membrane</keyword>
<dbReference type="PANTHER" id="PTHR30443:SF0">
    <property type="entry name" value="PHOSPHOETHANOLAMINE TRANSFERASE EPTA"/>
    <property type="match status" value="1"/>
</dbReference>
<dbReference type="InterPro" id="IPR058130">
    <property type="entry name" value="PEA_transf_C"/>
</dbReference>
<dbReference type="NCBIfam" id="NF028537">
    <property type="entry name" value="P_eth_NH2_trans"/>
    <property type="match status" value="1"/>
</dbReference>
<proteinExistence type="predicted"/>
<evidence type="ECO:0000259" key="9">
    <source>
        <dbReference type="Pfam" id="PF00884"/>
    </source>
</evidence>
<dbReference type="AlphaFoldDB" id="A0A1H0C4L4"/>
<keyword evidence="5 8" id="KW-0812">Transmembrane</keyword>
<protein>
    <submittedName>
        <fullName evidence="11">Lipid A ethanolaminephosphotransferase</fullName>
    </submittedName>
</protein>
<dbReference type="InterPro" id="IPR000917">
    <property type="entry name" value="Sulfatase_N"/>
</dbReference>
<keyword evidence="6 8" id="KW-1133">Transmembrane helix</keyword>
<keyword evidence="7 8" id="KW-0472">Membrane</keyword>
<dbReference type="SUPFAM" id="SSF53649">
    <property type="entry name" value="Alkaline phosphatase-like"/>
    <property type="match status" value="1"/>
</dbReference>
<dbReference type="GO" id="GO:0009244">
    <property type="term" value="P:lipopolysaccharide core region biosynthetic process"/>
    <property type="evidence" value="ECO:0007669"/>
    <property type="project" value="TreeGrafter"/>
</dbReference>
<evidence type="ECO:0000313" key="12">
    <source>
        <dbReference type="Proteomes" id="UP000198793"/>
    </source>
</evidence>
<accession>A0A1H0C4L4</accession>
<dbReference type="Proteomes" id="UP000198793">
    <property type="component" value="Unassembled WGS sequence"/>
</dbReference>
<feature type="transmembrane region" description="Helical" evidence="8">
    <location>
        <begin position="42"/>
        <end position="64"/>
    </location>
</feature>
<dbReference type="Pfam" id="PF08019">
    <property type="entry name" value="EptA_B_N"/>
    <property type="match status" value="1"/>
</dbReference>
<reference evidence="11 12" key="1">
    <citation type="submission" date="2016-10" db="EMBL/GenBank/DDBJ databases">
        <authorList>
            <person name="de Groot N.N."/>
        </authorList>
    </citation>
    <scope>NUCLEOTIDE SEQUENCE [LARGE SCALE GENOMIC DNA]</scope>
    <source>
        <strain evidence="12">L7-484,KACC 16230,DSM 25025</strain>
    </source>
</reference>
<evidence type="ECO:0000313" key="11">
    <source>
        <dbReference type="EMBL" id="SDN52810.1"/>
    </source>
</evidence>
<feature type="transmembrane region" description="Helical" evidence="8">
    <location>
        <begin position="71"/>
        <end position="92"/>
    </location>
</feature>
<dbReference type="EMBL" id="FNIT01000001">
    <property type="protein sequence ID" value="SDN52810.1"/>
    <property type="molecule type" value="Genomic_DNA"/>
</dbReference>
<evidence type="ECO:0000256" key="3">
    <source>
        <dbReference type="ARBA" id="ARBA00022519"/>
    </source>
</evidence>
<feature type="domain" description="Phosphoethanolamine transferase N-terminal" evidence="10">
    <location>
        <begin position="51"/>
        <end position="201"/>
    </location>
</feature>
<dbReference type="GO" id="GO:0005886">
    <property type="term" value="C:plasma membrane"/>
    <property type="evidence" value="ECO:0007669"/>
    <property type="project" value="UniProtKB-SubCell"/>
</dbReference>
<evidence type="ECO:0000256" key="8">
    <source>
        <dbReference type="SAM" id="Phobius"/>
    </source>
</evidence>
<evidence type="ECO:0000256" key="1">
    <source>
        <dbReference type="ARBA" id="ARBA00004429"/>
    </source>
</evidence>
<keyword evidence="12" id="KW-1185">Reference proteome</keyword>
<sequence>MRLPRPTIGSVPLVALVSAYLIFATNGTFWRKGFAYFGDHPLHLVGLGIGLFLLLFAILTSVSVKYLVKPVLIALILVSATASYFVDSYGILIDRDMIANVVLTNPAEANHLLTSSLVFHLLLFGLFPALLVAVVRVRHRRFWQKAKWNSAVIVPSLAVTVAIVLAFYPSYASTFRMHRDLIASLNPVAPLIASYKYADQEIGTETYVAAPLGTDAVAGPRLASATKPVVTILVVGETARSQQFALNGYERDTTPELARRGVVSFTNVSSCGTSTAVSVPCMFSNLTRKRYSKAAARSSENVLDVLVRAGFDVRWIDNDSGAYHVADRIPYAFLPESNDPRFCSGGECHDGILTDRLRRELTTITRNTVIVLHQIGSHGPTYFERYPDGFEVFAPACRTAVFADCQRDEIVRAYDNTIRYTDHVLAETIDLLASRDDLDTTLLFVSDHGESLGENGIYLHAMPYLLAPVTQTTVPMIAWFSPRFAQRMDLDTACLDGRRNEPLSHDNLFHTLIGLNDVRTAVYDASLDAFAPCRAPLPAAARLTAQSETTP</sequence>
<evidence type="ECO:0000256" key="4">
    <source>
        <dbReference type="ARBA" id="ARBA00022679"/>
    </source>
</evidence>
<gene>
    <name evidence="11" type="ORF">SAMN05192530_101134</name>
</gene>
<feature type="transmembrane region" description="Helical" evidence="8">
    <location>
        <begin position="148"/>
        <end position="168"/>
    </location>
</feature>
<dbReference type="Pfam" id="PF00884">
    <property type="entry name" value="Sulfatase"/>
    <property type="match status" value="1"/>
</dbReference>